<reference evidence="4 5" key="1">
    <citation type="submission" date="2023-01" db="EMBL/GenBank/DDBJ databases">
        <title>Vibrio sp. KJ40-1 sp.nov, isolated from marine algae.</title>
        <authorList>
            <person name="Butt M."/>
            <person name="Kim J.M.J."/>
            <person name="Jeon C.O.C."/>
        </authorList>
    </citation>
    <scope>NUCLEOTIDE SEQUENCE [LARGE SCALE GENOMIC DNA]</scope>
    <source>
        <strain evidence="4 5">KJ40-1</strain>
    </source>
</reference>
<dbReference type="SUPFAM" id="SSF52218">
    <property type="entry name" value="Flavoproteins"/>
    <property type="match status" value="1"/>
</dbReference>
<dbReference type="PANTHER" id="PTHR43278">
    <property type="entry name" value="NAD(P)H-DEPENDENT FMN-CONTAINING OXIDOREDUCTASE YWQN-RELATED"/>
    <property type="match status" value="1"/>
</dbReference>
<sequence>MCAVKDDFTLIRDKLLEADALVIGGPNYFDTLNVLTQTFFERCYQFRHQEGKALWGKLAVAVGVGGIRGSAPADQIEKMCMVNLIETVAKIQGQGTASCYTCGYGETCQVGIPAFLNGSCVKFTEDIIPRVEKQSDLMASAVAAGKLLGERLNEGHDRAKVATAVQQEIMKRYAETV</sequence>
<evidence type="ECO:0000256" key="1">
    <source>
        <dbReference type="ARBA" id="ARBA00022630"/>
    </source>
</evidence>
<dbReference type="EMBL" id="JAQLOI010000001">
    <property type="protein sequence ID" value="MDB1122943.1"/>
    <property type="molecule type" value="Genomic_DNA"/>
</dbReference>
<evidence type="ECO:0000313" key="4">
    <source>
        <dbReference type="EMBL" id="MDB1122943.1"/>
    </source>
</evidence>
<evidence type="ECO:0000313" key="5">
    <source>
        <dbReference type="Proteomes" id="UP001210678"/>
    </source>
</evidence>
<name>A0ABT4YN63_9VIBR</name>
<comment type="caution">
    <text evidence="4">The sequence shown here is derived from an EMBL/GenBank/DDBJ whole genome shotgun (WGS) entry which is preliminary data.</text>
</comment>
<dbReference type="PANTHER" id="PTHR43278:SF1">
    <property type="entry name" value="IRON-SULFUR FLAVOPROTEIN MJ1083"/>
    <property type="match status" value="1"/>
</dbReference>
<accession>A0ABT4YN63</accession>
<dbReference type="Proteomes" id="UP001210678">
    <property type="component" value="Unassembled WGS sequence"/>
</dbReference>
<dbReference type="InterPro" id="IPR029039">
    <property type="entry name" value="Flavoprotein-like_sf"/>
</dbReference>
<evidence type="ECO:0000256" key="2">
    <source>
        <dbReference type="ARBA" id="ARBA00022643"/>
    </source>
</evidence>
<dbReference type="InterPro" id="IPR005025">
    <property type="entry name" value="FMN_Rdtase-like_dom"/>
</dbReference>
<dbReference type="Pfam" id="PF03358">
    <property type="entry name" value="FMN_red"/>
    <property type="match status" value="1"/>
</dbReference>
<organism evidence="4 5">
    <name type="scientific">Vibrio algarum</name>
    <dbReference type="NCBI Taxonomy" id="3020714"/>
    <lineage>
        <taxon>Bacteria</taxon>
        <taxon>Pseudomonadati</taxon>
        <taxon>Pseudomonadota</taxon>
        <taxon>Gammaproteobacteria</taxon>
        <taxon>Vibrionales</taxon>
        <taxon>Vibrionaceae</taxon>
        <taxon>Vibrio</taxon>
    </lineage>
</organism>
<keyword evidence="5" id="KW-1185">Reference proteome</keyword>
<proteinExistence type="predicted"/>
<protein>
    <submittedName>
        <fullName evidence="4">NAD(P)H-dependent oxidoreductase</fullName>
    </submittedName>
</protein>
<dbReference type="InterPro" id="IPR051796">
    <property type="entry name" value="ISF_SsuE-like"/>
</dbReference>
<feature type="domain" description="NADPH-dependent FMN reductase-like" evidence="3">
    <location>
        <begin position="2"/>
        <end position="74"/>
    </location>
</feature>
<dbReference type="Gene3D" id="3.40.50.360">
    <property type="match status" value="1"/>
</dbReference>
<keyword evidence="1" id="KW-0285">Flavoprotein</keyword>
<gene>
    <name evidence="4" type="ORF">PGX00_04275</name>
</gene>
<keyword evidence="2" id="KW-0288">FMN</keyword>
<evidence type="ECO:0000259" key="3">
    <source>
        <dbReference type="Pfam" id="PF03358"/>
    </source>
</evidence>